<dbReference type="NCBIfam" id="NF041681">
    <property type="entry name" value="HGxxPAAW"/>
    <property type="match status" value="1"/>
</dbReference>
<comment type="caution">
    <text evidence="3">The sequence shown here is derived from an EMBL/GenBank/DDBJ whole genome shotgun (WGS) entry which is preliminary data.</text>
</comment>
<dbReference type="RefSeq" id="WP_070703729.1">
    <property type="nucleotide sequence ID" value="NZ_JBHLVH010000019.1"/>
</dbReference>
<proteinExistence type="predicted"/>
<dbReference type="EMBL" id="PKIZ01000013">
    <property type="protein sequence ID" value="PKZ41444.1"/>
    <property type="molecule type" value="Genomic_DNA"/>
</dbReference>
<feature type="transmembrane region" description="Helical" evidence="2">
    <location>
        <begin position="29"/>
        <end position="50"/>
    </location>
</feature>
<gene>
    <name evidence="3" type="ORF">CYJ76_07750</name>
</gene>
<keyword evidence="4" id="KW-1185">Reference proteome</keyword>
<feature type="compositionally biased region" description="Basic and acidic residues" evidence="1">
    <location>
        <begin position="16"/>
        <end position="26"/>
    </location>
</feature>
<dbReference type="AlphaFoldDB" id="A0A2I1P9Z7"/>
<protein>
    <submittedName>
        <fullName evidence="3">Uncharacterized protein</fullName>
    </submittedName>
</protein>
<dbReference type="OrthoDB" id="3872677at2"/>
<evidence type="ECO:0000313" key="4">
    <source>
        <dbReference type="Proteomes" id="UP000234206"/>
    </source>
</evidence>
<name>A0A2I1P9Z7_9MICO</name>
<sequence>MTQAPHAPQHPTRLPEPPEVHEDHGHSTAAWTGTILMIVGSVVIALGIVLPNDVMTYAGVALTVVGALAWPIMAKMGFGSKHGQ</sequence>
<evidence type="ECO:0000256" key="1">
    <source>
        <dbReference type="SAM" id="MobiDB-lite"/>
    </source>
</evidence>
<feature type="region of interest" description="Disordered" evidence="1">
    <location>
        <begin position="1"/>
        <end position="26"/>
    </location>
</feature>
<organism evidence="3 4">
    <name type="scientific">Kytococcus schroeteri</name>
    <dbReference type="NCBI Taxonomy" id="138300"/>
    <lineage>
        <taxon>Bacteria</taxon>
        <taxon>Bacillati</taxon>
        <taxon>Actinomycetota</taxon>
        <taxon>Actinomycetes</taxon>
        <taxon>Micrococcales</taxon>
        <taxon>Kytococcaceae</taxon>
        <taxon>Kytococcus</taxon>
    </lineage>
</organism>
<accession>A0A2I1P9Z7</accession>
<evidence type="ECO:0000313" key="3">
    <source>
        <dbReference type="EMBL" id="PKZ41444.1"/>
    </source>
</evidence>
<evidence type="ECO:0000256" key="2">
    <source>
        <dbReference type="SAM" id="Phobius"/>
    </source>
</evidence>
<dbReference type="Proteomes" id="UP000234206">
    <property type="component" value="Unassembled WGS sequence"/>
</dbReference>
<keyword evidence="2" id="KW-0812">Transmembrane</keyword>
<reference evidence="3 4" key="1">
    <citation type="submission" date="2017-12" db="EMBL/GenBank/DDBJ databases">
        <title>Phylogenetic diversity of female urinary microbiome.</title>
        <authorList>
            <person name="Thomas-White K."/>
            <person name="Wolfe A.J."/>
        </authorList>
    </citation>
    <scope>NUCLEOTIDE SEQUENCE [LARGE SCALE GENOMIC DNA]</scope>
    <source>
        <strain evidence="3 4">UMB1298</strain>
    </source>
</reference>
<keyword evidence="2" id="KW-1133">Transmembrane helix</keyword>
<feature type="transmembrane region" description="Helical" evidence="2">
    <location>
        <begin position="56"/>
        <end position="74"/>
    </location>
</feature>
<keyword evidence="2" id="KW-0472">Membrane</keyword>